<organism evidence="3">
    <name type="scientific">Spirodela intermedia</name>
    <name type="common">Intermediate duckweed</name>
    <dbReference type="NCBI Taxonomy" id="51605"/>
    <lineage>
        <taxon>Eukaryota</taxon>
        <taxon>Viridiplantae</taxon>
        <taxon>Streptophyta</taxon>
        <taxon>Embryophyta</taxon>
        <taxon>Tracheophyta</taxon>
        <taxon>Spermatophyta</taxon>
        <taxon>Magnoliopsida</taxon>
        <taxon>Liliopsida</taxon>
        <taxon>Araceae</taxon>
        <taxon>Lemnoideae</taxon>
        <taxon>Spirodela</taxon>
    </lineage>
</organism>
<feature type="region of interest" description="Disordered" evidence="1">
    <location>
        <begin position="134"/>
        <end position="195"/>
    </location>
</feature>
<feature type="compositionally biased region" description="Low complexity" evidence="1">
    <location>
        <begin position="134"/>
        <end position="160"/>
    </location>
</feature>
<dbReference type="EMBL" id="LR743601">
    <property type="protein sequence ID" value="CAA2631594.1"/>
    <property type="molecule type" value="Genomic_DNA"/>
</dbReference>
<gene>
    <name evidence="3" type="ORF">SI7747_14017242</name>
</gene>
<dbReference type="SMART" id="SM00151">
    <property type="entry name" value="SWIB"/>
    <property type="match status" value="2"/>
</dbReference>
<dbReference type="SUPFAM" id="SSF47592">
    <property type="entry name" value="SWIB/MDM2 domain"/>
    <property type="match status" value="2"/>
</dbReference>
<reference evidence="3 4" key="1">
    <citation type="submission" date="2019-12" db="EMBL/GenBank/DDBJ databases">
        <authorList>
            <person name="Scholz U."/>
            <person name="Mascher M."/>
            <person name="Fiebig A."/>
        </authorList>
    </citation>
    <scope>NUCLEOTIDE SEQUENCE</scope>
</reference>
<dbReference type="InterPro" id="IPR003121">
    <property type="entry name" value="SWIB_MDM2_domain"/>
</dbReference>
<dbReference type="Pfam" id="PF02201">
    <property type="entry name" value="SWIB"/>
    <property type="match status" value="2"/>
</dbReference>
<name>A0A7I8JKY3_SPIIN</name>
<dbReference type="CDD" id="cd10567">
    <property type="entry name" value="SWIB-MDM2_like"/>
    <property type="match status" value="2"/>
</dbReference>
<feature type="compositionally biased region" description="Low complexity" evidence="1">
    <location>
        <begin position="170"/>
        <end position="183"/>
    </location>
</feature>
<evidence type="ECO:0000256" key="1">
    <source>
        <dbReference type="SAM" id="MobiDB-lite"/>
    </source>
</evidence>
<dbReference type="Gene3D" id="1.10.245.10">
    <property type="entry name" value="SWIB/MDM2 domain"/>
    <property type="match status" value="2"/>
</dbReference>
<feature type="region of interest" description="Disordered" evidence="1">
    <location>
        <begin position="66"/>
        <end position="87"/>
    </location>
</feature>
<dbReference type="Pfam" id="PF08766">
    <property type="entry name" value="DEK_C"/>
    <property type="match status" value="1"/>
</dbReference>
<evidence type="ECO:0000313" key="3">
    <source>
        <dbReference type="EMBL" id="CAA2631594.1"/>
    </source>
</evidence>
<keyword evidence="4" id="KW-1185">Reference proteome</keyword>
<feature type="compositionally biased region" description="Low complexity" evidence="1">
    <location>
        <begin position="77"/>
        <end position="87"/>
    </location>
</feature>
<evidence type="ECO:0000313" key="4">
    <source>
        <dbReference type="Proteomes" id="UP001189122"/>
    </source>
</evidence>
<dbReference type="InterPro" id="IPR019835">
    <property type="entry name" value="SWIB_domain"/>
</dbReference>
<feature type="domain" description="DM2" evidence="2">
    <location>
        <begin position="296"/>
        <end position="375"/>
    </location>
</feature>
<dbReference type="EMBL" id="CACRZD030000014">
    <property type="protein sequence ID" value="CAA6670837.1"/>
    <property type="molecule type" value="Genomic_DNA"/>
</dbReference>
<sequence length="377" mass="41759">MVLGRNGVGPGDSELCRVLLRQSDPSGVATSVNVNDVVQQLEAKLGLNLSHKAGFIRDQINLLFRPPAPASRDHHAFQQQQQQHQHQLQQQFLAVHPHQLIQQHQIPASPFTHFPHQHELAFRCTPSVSVQPHHLLQQQQSQHAQQLPSAPSPAGVSAAVKQEGNVNPRSSASKGSKGSAATGAKRRGGPGGLSKVCGVSRELQAIVGEPTMSRTEIVKQLWAYIRKNNLQDPNNKRKIICNDELRLVFETDCTDMFKMNKLLAKHITPLEPSKEPGPDKKKLKSSEVPSSTEAEEDASPVLISDELAKFFGTGNREMFQSEALSRIWDYIKVYQLKDPLNPKMIRCDAKLQQLFGCESLSALGVSEMLGRHLFKQS</sequence>
<dbReference type="PANTHER" id="PTHR13844">
    <property type="entry name" value="SWI/SNF-RELATED MATRIX-ASSOCIATED ACTIN-DEPENDENT REGULATOR OF CHROMATIN SUBFAMILY D"/>
    <property type="match status" value="1"/>
</dbReference>
<dbReference type="InterPro" id="IPR014876">
    <property type="entry name" value="DEK_C"/>
</dbReference>
<dbReference type="Proteomes" id="UP001189122">
    <property type="component" value="Unassembled WGS sequence"/>
</dbReference>
<evidence type="ECO:0000259" key="2">
    <source>
        <dbReference type="PROSITE" id="PS51925"/>
    </source>
</evidence>
<protein>
    <recommendedName>
        <fullName evidence="2">DM2 domain-containing protein</fullName>
    </recommendedName>
</protein>
<dbReference type="InterPro" id="IPR036885">
    <property type="entry name" value="SWIB_MDM2_dom_sf"/>
</dbReference>
<proteinExistence type="predicted"/>
<feature type="domain" description="DM2" evidence="2">
    <location>
        <begin position="192"/>
        <end position="269"/>
    </location>
</feature>
<accession>A0A7I8JKY3</accession>
<feature type="region of interest" description="Disordered" evidence="1">
    <location>
        <begin position="268"/>
        <end position="298"/>
    </location>
</feature>
<dbReference type="PROSITE" id="PS51925">
    <property type="entry name" value="SWIB_MDM2"/>
    <property type="match status" value="2"/>
</dbReference>
<dbReference type="AlphaFoldDB" id="A0A7I8JKY3"/>